<evidence type="ECO:0000313" key="2">
    <source>
        <dbReference type="EMBL" id="RFU61092.1"/>
    </source>
</evidence>
<organism evidence="2 3">
    <name type="scientific">Peribacillus glennii</name>
    <dbReference type="NCBI Taxonomy" id="2303991"/>
    <lineage>
        <taxon>Bacteria</taxon>
        <taxon>Bacillati</taxon>
        <taxon>Bacillota</taxon>
        <taxon>Bacilli</taxon>
        <taxon>Bacillales</taxon>
        <taxon>Bacillaceae</taxon>
        <taxon>Peribacillus</taxon>
    </lineage>
</organism>
<dbReference type="EMBL" id="QVTD01000017">
    <property type="protein sequence ID" value="RFU61092.1"/>
    <property type="molecule type" value="Genomic_DNA"/>
</dbReference>
<dbReference type="OrthoDB" id="1258529at2"/>
<dbReference type="Proteomes" id="UP000262939">
    <property type="component" value="Unassembled WGS sequence"/>
</dbReference>
<reference evidence="2 3" key="1">
    <citation type="submission" date="2018-08" db="EMBL/GenBank/DDBJ databases">
        <title>Bacillus chawlae sp. nov., Bacillus glennii sp. nov., and Bacillus saganii sp. nov. Isolated from the Vehicle Assembly Building at Kennedy Space Center where the Viking Spacecraft were Assembled.</title>
        <authorList>
            <person name="Seuylemezian A."/>
            <person name="Vaishampayan P."/>
        </authorList>
    </citation>
    <scope>NUCLEOTIDE SEQUENCE [LARGE SCALE GENOMIC DNA]</scope>
    <source>
        <strain evidence="2 3">V44-8</strain>
    </source>
</reference>
<feature type="domain" description="Phage conserved hypothetical protein C-terminal" evidence="1">
    <location>
        <begin position="162"/>
        <end position="234"/>
    </location>
</feature>
<dbReference type="Pfam" id="PF09524">
    <property type="entry name" value="Phg_2220_C"/>
    <property type="match status" value="1"/>
</dbReference>
<gene>
    <name evidence="2" type="ORF">D0466_19085</name>
</gene>
<evidence type="ECO:0000313" key="3">
    <source>
        <dbReference type="Proteomes" id="UP000262939"/>
    </source>
</evidence>
<accession>A0A372L7X2</accession>
<dbReference type="InterPro" id="IPR011741">
    <property type="entry name" value="Phg_2220_C"/>
</dbReference>
<dbReference type="NCBIfam" id="TIGR02220">
    <property type="entry name" value="phg_TIGR02220"/>
    <property type="match status" value="1"/>
</dbReference>
<protein>
    <submittedName>
        <fullName evidence="2">Replication protein</fullName>
    </submittedName>
</protein>
<keyword evidence="3" id="KW-1185">Reference proteome</keyword>
<comment type="caution">
    <text evidence="2">The sequence shown here is derived from an EMBL/GenBank/DDBJ whole genome shotgun (WGS) entry which is preliminary data.</text>
</comment>
<sequence>MNQLVVKDTPLLVLPSLALEIGLNEAMMLQQIHYWLCKSDNWVEGKKWVYNTYQEWNRQLPFWSLNTVKRTVRALEDMGYLISNRFNYSKMDQTKWYTINYEKLAGLEKGLAEAHSGPSQVHHDVLSDEKRDAQGLSVGQAIPEITTETTTEKKDILPVREIIEYLNQKTNAAYKPTTRKNQEFIRARFREGFTLEDFKKVIDLKASEWLNDPHWSKFLRPETLFGTKFESYLNQKPGKKKWRREEFDLHD</sequence>
<dbReference type="AlphaFoldDB" id="A0A372L7X2"/>
<evidence type="ECO:0000259" key="1">
    <source>
        <dbReference type="Pfam" id="PF09524"/>
    </source>
</evidence>
<dbReference type="RefSeq" id="WP_117324126.1">
    <property type="nucleotide sequence ID" value="NZ_QVTD01000017.1"/>
</dbReference>
<name>A0A372L7X2_9BACI</name>
<proteinExistence type="predicted"/>